<organism evidence="2 3">
    <name type="scientific">Desulfobaculum xiamenense</name>
    <dbReference type="NCBI Taxonomy" id="995050"/>
    <lineage>
        <taxon>Bacteria</taxon>
        <taxon>Pseudomonadati</taxon>
        <taxon>Thermodesulfobacteriota</taxon>
        <taxon>Desulfovibrionia</taxon>
        <taxon>Desulfovibrionales</taxon>
        <taxon>Desulfovibrionaceae</taxon>
        <taxon>Desulfobaculum</taxon>
    </lineage>
</organism>
<dbReference type="InterPro" id="IPR006638">
    <property type="entry name" value="Elp3/MiaA/NifB-like_rSAM"/>
</dbReference>
<dbReference type="Gene3D" id="3.30.750.200">
    <property type="match status" value="1"/>
</dbReference>
<dbReference type="PROSITE" id="PS51918">
    <property type="entry name" value="RADICAL_SAM"/>
    <property type="match status" value="1"/>
</dbReference>
<dbReference type="SUPFAM" id="SSF102114">
    <property type="entry name" value="Radical SAM enzymes"/>
    <property type="match status" value="1"/>
</dbReference>
<dbReference type="InterPro" id="IPR045784">
    <property type="entry name" value="Radical_SAM_N2"/>
</dbReference>
<dbReference type="EMBL" id="JAATJA010000003">
    <property type="protein sequence ID" value="NJB68929.1"/>
    <property type="molecule type" value="Genomic_DNA"/>
</dbReference>
<dbReference type="SFLD" id="SFLDS00029">
    <property type="entry name" value="Radical_SAM"/>
    <property type="match status" value="1"/>
</dbReference>
<dbReference type="RefSeq" id="WP_167942025.1">
    <property type="nucleotide sequence ID" value="NZ_JAATJA010000003.1"/>
</dbReference>
<dbReference type="GO" id="GO:0051536">
    <property type="term" value="F:iron-sulfur cluster binding"/>
    <property type="evidence" value="ECO:0007669"/>
    <property type="project" value="InterPro"/>
</dbReference>
<evidence type="ECO:0000313" key="2">
    <source>
        <dbReference type="EMBL" id="NJB68929.1"/>
    </source>
</evidence>
<dbReference type="Pfam" id="PF04055">
    <property type="entry name" value="Radical_SAM"/>
    <property type="match status" value="1"/>
</dbReference>
<dbReference type="Pfam" id="PF10105">
    <property type="entry name" value="DUF2344"/>
    <property type="match status" value="1"/>
</dbReference>
<dbReference type="PANTHER" id="PTHR42731:SF1">
    <property type="entry name" value="RADICAL SAM DOMAIN PROTEIN"/>
    <property type="match status" value="1"/>
</dbReference>
<proteinExistence type="predicted"/>
<dbReference type="InterPro" id="IPR007197">
    <property type="entry name" value="rSAM"/>
</dbReference>
<dbReference type="Proteomes" id="UP000580856">
    <property type="component" value="Unassembled WGS sequence"/>
</dbReference>
<protein>
    <submittedName>
        <fullName evidence="2">Radical SAM family uncharacterized protein/radical SAM-linked protein</fullName>
    </submittedName>
</protein>
<dbReference type="CDD" id="cd01335">
    <property type="entry name" value="Radical_SAM"/>
    <property type="match status" value="1"/>
</dbReference>
<sequence length="891" mass="100544">MRALLPLFEGPSRYLGTEPGSVHKDPGAVCVRMALAFPDLYEVGMSYLGQKILYGIINEREDFWAERVFAPGDEVAALLRERGEALCTLESDTPLSAMDVVGFHVTHELCFTNILYMMDLGGIALRAEDRLDLPLGSAPLVLAGGGCTFNSEPIAPFIDCMILGDGEDVQMRLLERVAEAKRTGKSRRELLEDLRSLPGVYVPAFFNSPGGTEAPRPLYEDYPFVEKAIVASMEDTPFPVRHIVPFAQPVHDRLAVEIARGCTRGCRFCQAGMIYRPARERDPHTLDSLIADGLAATGYEDLSFLSLSTGDYSALEHLFEQSFSRCRREQVSISLPSLRVGSVSERIMELMSSIRRTGATIAPEAGSQRLRDVINKGITEEGLVTHVRKLFDRGWQQVKLYFMLGLPTETFEDLDAIVDLCLKVRDCAGRDVKRLQVTAAVSPFVPKPHTPFQWERQLTMDEVRERVDYLRKAMAPYKRLKLRWHMPQMSFLEGVFSRGDRRLAPVVERAYAKGALFTSWTDHLDLDKWMEAMAEEGLDPMDFLAARDVDAPLPWDHLHPGVRKEYLATERRRALEGRLTPDCRYHVCRNCGVCNHDGRTSELVRQSAEVEIRPRVVFSQRDQSDATEEANAHATTADLRVEDIADGAVTEAAAEVPETPEKEVRRGRPMPPSIGKLADKAVNYRIWHAKKGLARFISQVEMQLMLERVLRRARVPVSFSAGFHPLPRMSFGMALPVGVESESEWFNLVLRENMPMDELARCLSRELPIGFDLVRIETLPLTGKTQQAAAEDYELCFLADDAPQWIARWAEAMERTEILWTRDTKKGPRTVDIRRCVARSAAEGESAVAIRFDWSVKYVNPLKLVLEVLPGLTQDRFVLRKLHQWMDAPQD</sequence>
<dbReference type="PANTHER" id="PTHR42731">
    <property type="entry name" value="SLL1084 PROTEIN"/>
    <property type="match status" value="1"/>
</dbReference>
<dbReference type="InterPro" id="IPR023862">
    <property type="entry name" value="CHP03960_rSAM"/>
</dbReference>
<name>A0A846QWD0_9BACT</name>
<dbReference type="NCBIfam" id="TIGR03936">
    <property type="entry name" value="sam_1_link_chp"/>
    <property type="match status" value="1"/>
</dbReference>
<comment type="caution">
    <text evidence="2">The sequence shown here is derived from an EMBL/GenBank/DDBJ whole genome shotgun (WGS) entry which is preliminary data.</text>
</comment>
<dbReference type="SFLD" id="SFLDG01082">
    <property type="entry name" value="B12-binding_domain_containing"/>
    <property type="match status" value="1"/>
</dbReference>
<evidence type="ECO:0000259" key="1">
    <source>
        <dbReference type="PROSITE" id="PS51918"/>
    </source>
</evidence>
<accession>A0A846QWD0</accession>
<gene>
    <name evidence="2" type="ORF">GGQ74_002623</name>
</gene>
<evidence type="ECO:0000313" key="3">
    <source>
        <dbReference type="Proteomes" id="UP000580856"/>
    </source>
</evidence>
<dbReference type="GO" id="GO:0003824">
    <property type="term" value="F:catalytic activity"/>
    <property type="evidence" value="ECO:0007669"/>
    <property type="project" value="InterPro"/>
</dbReference>
<dbReference type="Gene3D" id="3.30.750.210">
    <property type="match status" value="1"/>
</dbReference>
<dbReference type="NCBIfam" id="TIGR03960">
    <property type="entry name" value="rSAM_fuse_unch"/>
    <property type="match status" value="1"/>
</dbReference>
<keyword evidence="3" id="KW-1185">Reference proteome</keyword>
<dbReference type="SMART" id="SM00729">
    <property type="entry name" value="Elp3"/>
    <property type="match status" value="1"/>
</dbReference>
<dbReference type="InterPro" id="IPR058240">
    <property type="entry name" value="rSAM_sf"/>
</dbReference>
<feature type="domain" description="Radical SAM core" evidence="1">
    <location>
        <begin position="248"/>
        <end position="483"/>
    </location>
</feature>
<reference evidence="2 3" key="1">
    <citation type="submission" date="2020-03" db="EMBL/GenBank/DDBJ databases">
        <title>Genomic Encyclopedia of Type Strains, Phase IV (KMG-IV): sequencing the most valuable type-strain genomes for metagenomic binning, comparative biology and taxonomic classification.</title>
        <authorList>
            <person name="Goeker M."/>
        </authorList>
    </citation>
    <scope>NUCLEOTIDE SEQUENCE [LARGE SCALE GENOMIC DNA]</scope>
    <source>
        <strain evidence="2 3">DSM 24233</strain>
    </source>
</reference>
<dbReference type="AlphaFoldDB" id="A0A846QWD0"/>
<dbReference type="Pfam" id="PF19864">
    <property type="entry name" value="Radical_SAM_N2"/>
    <property type="match status" value="1"/>
</dbReference>
<dbReference type="InterPro" id="IPR018768">
    <property type="entry name" value="DUF2344"/>
</dbReference>